<dbReference type="PANTHER" id="PTHR43671">
    <property type="entry name" value="SERINE/THREONINE-PROTEIN KINASE NEK"/>
    <property type="match status" value="1"/>
</dbReference>
<sequence length="365" mass="40327">MSVEQRFSRGNEQYADELGPGTKLLSGQYSITEYLNSGGFGITYLAKDSLDRNVVVKECFPSAMCRRTENRVQTRSRAYNASFADVVKLFQQEARNQAKLSHRNVAAIHQVFSDNNTAYMVIDYIDGADMMEIIEDGLPIAPEVVQHWLRKALIAIDYVHERGILHRDISPDNILIDKENEPVLIDFGSARDLAVRKTRALSTLRVVKSGYSPHELYISGCTQTASSDLYSLAATFYHLISGEPPADSQMRLSSLALDQGDLYKPLAGRIEGYPDSVLKSIDKALSVFPEKRLQSAGQWLEMLRDTSEPAPVTPEEIASVTKLKDEDAGASEQAHAHRYLPTSGFRIAAMVVAAVACAFALASFA</sequence>
<keyword evidence="8" id="KW-0723">Serine/threonine-protein kinase</keyword>
<dbReference type="Pfam" id="PF00069">
    <property type="entry name" value="Pkinase"/>
    <property type="match status" value="1"/>
</dbReference>
<keyword evidence="6" id="KW-1133">Transmembrane helix</keyword>
<keyword evidence="9" id="KW-1185">Reference proteome</keyword>
<dbReference type="GO" id="GO:0004674">
    <property type="term" value="F:protein serine/threonine kinase activity"/>
    <property type="evidence" value="ECO:0007669"/>
    <property type="project" value="UniProtKB-KW"/>
</dbReference>
<dbReference type="PROSITE" id="PS00109">
    <property type="entry name" value="PROTEIN_KINASE_TYR"/>
    <property type="match status" value="1"/>
</dbReference>
<proteinExistence type="predicted"/>
<evidence type="ECO:0000256" key="6">
    <source>
        <dbReference type="SAM" id="Phobius"/>
    </source>
</evidence>
<keyword evidence="5" id="KW-0067">ATP-binding</keyword>
<name>A0ABT2ZNF9_9RHOB</name>
<comment type="caution">
    <text evidence="8">The sequence shown here is derived from an EMBL/GenBank/DDBJ whole genome shotgun (WGS) entry which is preliminary data.</text>
</comment>
<keyword evidence="6" id="KW-0812">Transmembrane</keyword>
<evidence type="ECO:0000259" key="7">
    <source>
        <dbReference type="PROSITE" id="PS50011"/>
    </source>
</evidence>
<dbReference type="InterPro" id="IPR050660">
    <property type="entry name" value="NEK_Ser/Thr_kinase"/>
</dbReference>
<reference evidence="8 9" key="1">
    <citation type="submission" date="2022-10" db="EMBL/GenBank/DDBJ databases">
        <title>Defluviimonas sp. nov., isolated from ocean surface sediments.</title>
        <authorList>
            <person name="He W."/>
            <person name="Wang L."/>
            <person name="Zhang D.-F."/>
        </authorList>
    </citation>
    <scope>NUCLEOTIDE SEQUENCE [LARGE SCALE GENOMIC DNA]</scope>
    <source>
        <strain evidence="8 9">WL0050</strain>
    </source>
</reference>
<dbReference type="CDD" id="cd14014">
    <property type="entry name" value="STKc_PknB_like"/>
    <property type="match status" value="1"/>
</dbReference>
<evidence type="ECO:0000313" key="8">
    <source>
        <dbReference type="EMBL" id="MCV2872281.1"/>
    </source>
</evidence>
<dbReference type="Gene3D" id="1.10.510.10">
    <property type="entry name" value="Transferase(Phosphotransferase) domain 1"/>
    <property type="match status" value="1"/>
</dbReference>
<dbReference type="InterPro" id="IPR008266">
    <property type="entry name" value="Tyr_kinase_AS"/>
</dbReference>
<protein>
    <recommendedName>
        <fullName evidence="1">non-specific serine/threonine protein kinase</fullName>
        <ecNumber evidence="1">2.7.11.1</ecNumber>
    </recommendedName>
</protein>
<dbReference type="InterPro" id="IPR011009">
    <property type="entry name" value="Kinase-like_dom_sf"/>
</dbReference>
<evidence type="ECO:0000256" key="3">
    <source>
        <dbReference type="ARBA" id="ARBA00022741"/>
    </source>
</evidence>
<dbReference type="Gene3D" id="3.30.200.20">
    <property type="entry name" value="Phosphorylase Kinase, domain 1"/>
    <property type="match status" value="1"/>
</dbReference>
<evidence type="ECO:0000256" key="4">
    <source>
        <dbReference type="ARBA" id="ARBA00022777"/>
    </source>
</evidence>
<dbReference type="SUPFAM" id="SSF56112">
    <property type="entry name" value="Protein kinase-like (PK-like)"/>
    <property type="match status" value="1"/>
</dbReference>
<dbReference type="PANTHER" id="PTHR43671:SF13">
    <property type="entry name" value="SERINE_THREONINE-PROTEIN KINASE NEK2"/>
    <property type="match status" value="1"/>
</dbReference>
<accession>A0ABT2ZNF9</accession>
<evidence type="ECO:0000256" key="1">
    <source>
        <dbReference type="ARBA" id="ARBA00012513"/>
    </source>
</evidence>
<dbReference type="EMBL" id="JAOWKZ010000002">
    <property type="protein sequence ID" value="MCV2872281.1"/>
    <property type="molecule type" value="Genomic_DNA"/>
</dbReference>
<evidence type="ECO:0000256" key="5">
    <source>
        <dbReference type="ARBA" id="ARBA00022840"/>
    </source>
</evidence>
<keyword evidence="3" id="KW-0547">Nucleotide-binding</keyword>
<organism evidence="8 9">
    <name type="scientific">Albidovulum litorale</name>
    <dbReference type="NCBI Taxonomy" id="2984134"/>
    <lineage>
        <taxon>Bacteria</taxon>
        <taxon>Pseudomonadati</taxon>
        <taxon>Pseudomonadota</taxon>
        <taxon>Alphaproteobacteria</taxon>
        <taxon>Rhodobacterales</taxon>
        <taxon>Paracoccaceae</taxon>
        <taxon>Albidovulum</taxon>
    </lineage>
</organism>
<evidence type="ECO:0000313" key="9">
    <source>
        <dbReference type="Proteomes" id="UP001652564"/>
    </source>
</evidence>
<dbReference type="PROSITE" id="PS50011">
    <property type="entry name" value="PROTEIN_KINASE_DOM"/>
    <property type="match status" value="1"/>
</dbReference>
<dbReference type="EC" id="2.7.11.1" evidence="1"/>
<keyword evidence="2" id="KW-0808">Transferase</keyword>
<feature type="domain" description="Protein kinase" evidence="7">
    <location>
        <begin position="29"/>
        <end position="311"/>
    </location>
</feature>
<evidence type="ECO:0000256" key="2">
    <source>
        <dbReference type="ARBA" id="ARBA00022679"/>
    </source>
</evidence>
<keyword evidence="4 8" id="KW-0418">Kinase</keyword>
<dbReference type="Proteomes" id="UP001652564">
    <property type="component" value="Unassembled WGS sequence"/>
</dbReference>
<dbReference type="RefSeq" id="WP_263739467.1">
    <property type="nucleotide sequence ID" value="NZ_JAOWKZ010000002.1"/>
</dbReference>
<dbReference type="InterPro" id="IPR000719">
    <property type="entry name" value="Prot_kinase_dom"/>
</dbReference>
<keyword evidence="6" id="KW-0472">Membrane</keyword>
<feature type="transmembrane region" description="Helical" evidence="6">
    <location>
        <begin position="345"/>
        <end position="364"/>
    </location>
</feature>
<gene>
    <name evidence="8" type="ORF">OEZ71_08220</name>
</gene>